<dbReference type="AlphaFoldDB" id="A0AAP0WTP6"/>
<keyword evidence="5" id="KW-1185">Reference proteome</keyword>
<evidence type="ECO:0000256" key="1">
    <source>
        <dbReference type="ARBA" id="ARBA00006568"/>
    </source>
</evidence>
<comment type="similarity">
    <text evidence="1">Belongs to the jacalin lectin family.</text>
</comment>
<dbReference type="InterPro" id="IPR001229">
    <property type="entry name" value="Jacalin-like_lectin_dom"/>
</dbReference>
<dbReference type="EMBL" id="JBBPBK010000008">
    <property type="protein sequence ID" value="KAK9279324.1"/>
    <property type="molecule type" value="Genomic_DNA"/>
</dbReference>
<dbReference type="CDD" id="cd09612">
    <property type="entry name" value="Jacalin"/>
    <property type="match status" value="1"/>
</dbReference>
<comment type="caution">
    <text evidence="4">The sequence shown here is derived from an EMBL/GenBank/DDBJ whole genome shotgun (WGS) entry which is preliminary data.</text>
</comment>
<accession>A0AAP0WTP6</accession>
<sequence length="224" mass="23719">MGDLRRLGPWGGPSGGNQWSFNVKGGIKQINITHGDVVDSILFKGDDGNGVLKDSEKFGGTGGSKTYKVIDAILKVVERDIGPWGGLGGKAWDDGVFSAAKQILVHVGNGGVIHALQFQYEKLDGKPFLTEKHGGLGGATIYRINLECASEFIAGITGFYGPIEGSNGLEAIRSICFHTNKGTYGPFGKEIGECFSSGFGGKVVGFHGRSNVYLDAIGVHMAYF</sequence>
<keyword evidence="2" id="KW-0430">Lectin</keyword>
<evidence type="ECO:0000313" key="4">
    <source>
        <dbReference type="EMBL" id="KAK9279324.1"/>
    </source>
</evidence>
<dbReference type="GO" id="GO:0030246">
    <property type="term" value="F:carbohydrate binding"/>
    <property type="evidence" value="ECO:0007669"/>
    <property type="project" value="UniProtKB-KW"/>
</dbReference>
<dbReference type="Proteomes" id="UP001415857">
    <property type="component" value="Unassembled WGS sequence"/>
</dbReference>
<dbReference type="PROSITE" id="PS51752">
    <property type="entry name" value="JACALIN_LECTIN"/>
    <property type="match status" value="1"/>
</dbReference>
<evidence type="ECO:0000313" key="5">
    <source>
        <dbReference type="Proteomes" id="UP001415857"/>
    </source>
</evidence>
<dbReference type="PANTHER" id="PTHR47293">
    <property type="entry name" value="JACALIN-RELATED LECTIN 3"/>
    <property type="match status" value="1"/>
</dbReference>
<evidence type="ECO:0000259" key="3">
    <source>
        <dbReference type="PROSITE" id="PS51752"/>
    </source>
</evidence>
<feature type="domain" description="Jacalin-type lectin" evidence="3">
    <location>
        <begin position="78"/>
        <end position="223"/>
    </location>
</feature>
<dbReference type="Gene3D" id="2.100.10.30">
    <property type="entry name" value="Jacalin-like lectin domain"/>
    <property type="match status" value="2"/>
</dbReference>
<dbReference type="InterPro" id="IPR033734">
    <property type="entry name" value="Jacalin-like_lectin_dom_plant"/>
</dbReference>
<gene>
    <name evidence="4" type="ORF">L1049_013003</name>
</gene>
<name>A0AAP0WTP6_LIQFO</name>
<reference evidence="4 5" key="1">
    <citation type="journal article" date="2024" name="Plant J.">
        <title>Genome sequences and population genomics reveal climatic adaptation and genomic divergence between two closely related sweetgum species.</title>
        <authorList>
            <person name="Xu W.Q."/>
            <person name="Ren C.Q."/>
            <person name="Zhang X.Y."/>
            <person name="Comes H.P."/>
            <person name="Liu X.H."/>
            <person name="Li Y.G."/>
            <person name="Kettle C.J."/>
            <person name="Jalonen R."/>
            <person name="Gaisberger H."/>
            <person name="Ma Y.Z."/>
            <person name="Qiu Y.X."/>
        </authorList>
    </citation>
    <scope>NUCLEOTIDE SEQUENCE [LARGE SCALE GENOMIC DNA]</scope>
    <source>
        <strain evidence="4">Hangzhou</strain>
    </source>
</reference>
<dbReference type="FunFam" id="2.100.10.30:FF:000001">
    <property type="entry name" value="Jacalin-related lectin 33"/>
    <property type="match status" value="1"/>
</dbReference>
<dbReference type="SUPFAM" id="SSF51101">
    <property type="entry name" value="Mannose-binding lectins"/>
    <property type="match status" value="2"/>
</dbReference>
<proteinExistence type="inferred from homology"/>
<dbReference type="Pfam" id="PF01419">
    <property type="entry name" value="Jacalin"/>
    <property type="match status" value="2"/>
</dbReference>
<dbReference type="PANTHER" id="PTHR47293:SF68">
    <property type="entry name" value="JACALIN-RELATED LECTIN 3"/>
    <property type="match status" value="1"/>
</dbReference>
<dbReference type="SMART" id="SM00915">
    <property type="entry name" value="Jacalin"/>
    <property type="match status" value="1"/>
</dbReference>
<dbReference type="InterPro" id="IPR036404">
    <property type="entry name" value="Jacalin-like_lectin_dom_sf"/>
</dbReference>
<organism evidence="4 5">
    <name type="scientific">Liquidambar formosana</name>
    <name type="common">Formosan gum</name>
    <dbReference type="NCBI Taxonomy" id="63359"/>
    <lineage>
        <taxon>Eukaryota</taxon>
        <taxon>Viridiplantae</taxon>
        <taxon>Streptophyta</taxon>
        <taxon>Embryophyta</taxon>
        <taxon>Tracheophyta</taxon>
        <taxon>Spermatophyta</taxon>
        <taxon>Magnoliopsida</taxon>
        <taxon>eudicotyledons</taxon>
        <taxon>Gunneridae</taxon>
        <taxon>Pentapetalae</taxon>
        <taxon>Saxifragales</taxon>
        <taxon>Altingiaceae</taxon>
        <taxon>Liquidambar</taxon>
    </lineage>
</organism>
<evidence type="ECO:0000256" key="2">
    <source>
        <dbReference type="ARBA" id="ARBA00022734"/>
    </source>
</evidence>
<protein>
    <recommendedName>
        <fullName evidence="3">Jacalin-type lectin domain-containing protein</fullName>
    </recommendedName>
</protein>